<sequence>RVVNEKKIFNPKTVGAKSFEYDSHIAANGKKHNCSQLLPKYKKMHEGRHKCTENVHSCQITCRACGYYCIKPFGHSDKHKTEHGNMLYSTFIVENNESVEFKVQTKKTVRDSTTSTEKEVIEDTVRVYTTGDTAEAEICDFFCEKMGRGHFHLIECEKHGDESCDVMETINNETYYVRRHANPDECGGRNDLDKVTHKYYWEKYLKFEDACNSSSQKQFERCDHFCSHPDHEKTKDNCGEANKSYCIERLWHALVTEEKSDFIDLTVMDGHVFPCSHPSGKYHVNFMYLLKKKSVFAIDVSSSMSSTDIKPTREITKTYSSPTNCDGLKNRLGAAYDAIFGNKQKKLIVVVRNVISTILGIVHSFIQQRCNTGCKDKGTIILFDREARIIEEDIEFNLDTVKKLLYPVSVFKKGTSFIEAFKCIHGVVQRNNSKSIVLIFLTDGEDGDNGASKLLVEIKAFCFNGFHFFPCILSKRSSSTLNKMASTVDATVKGNLNANSLETHFVGIAKKITNISYIQD</sequence>
<evidence type="ECO:0000313" key="2">
    <source>
        <dbReference type="Proteomes" id="UP000023152"/>
    </source>
</evidence>
<dbReference type="AlphaFoldDB" id="X6MD61"/>
<dbReference type="PANTHER" id="PTHR22796">
    <property type="entry name" value="URG4-RELATED"/>
    <property type="match status" value="1"/>
</dbReference>
<protein>
    <recommendedName>
        <fullName evidence="3">VWFA domain-containing protein</fullName>
    </recommendedName>
</protein>
<dbReference type="Proteomes" id="UP000023152">
    <property type="component" value="Unassembled WGS sequence"/>
</dbReference>
<organism evidence="1 2">
    <name type="scientific">Reticulomyxa filosa</name>
    <dbReference type="NCBI Taxonomy" id="46433"/>
    <lineage>
        <taxon>Eukaryota</taxon>
        <taxon>Sar</taxon>
        <taxon>Rhizaria</taxon>
        <taxon>Retaria</taxon>
        <taxon>Foraminifera</taxon>
        <taxon>Monothalamids</taxon>
        <taxon>Reticulomyxidae</taxon>
        <taxon>Reticulomyxa</taxon>
    </lineage>
</organism>
<evidence type="ECO:0000313" key="1">
    <source>
        <dbReference type="EMBL" id="ETO10970.1"/>
    </source>
</evidence>
<comment type="caution">
    <text evidence="1">The sequence shown here is derived from an EMBL/GenBank/DDBJ whole genome shotgun (WGS) entry which is preliminary data.</text>
</comment>
<dbReference type="EMBL" id="ASPP01022921">
    <property type="protein sequence ID" value="ETO10970.1"/>
    <property type="molecule type" value="Genomic_DNA"/>
</dbReference>
<reference evidence="1 2" key="1">
    <citation type="journal article" date="2013" name="Curr. Biol.">
        <title>The Genome of the Foraminiferan Reticulomyxa filosa.</title>
        <authorList>
            <person name="Glockner G."/>
            <person name="Hulsmann N."/>
            <person name="Schleicher M."/>
            <person name="Noegel A.A."/>
            <person name="Eichinger L."/>
            <person name="Gallinger C."/>
            <person name="Pawlowski J."/>
            <person name="Sierra R."/>
            <person name="Euteneuer U."/>
            <person name="Pillet L."/>
            <person name="Moustafa A."/>
            <person name="Platzer M."/>
            <person name="Groth M."/>
            <person name="Szafranski K."/>
            <person name="Schliwa M."/>
        </authorList>
    </citation>
    <scope>NUCLEOTIDE SEQUENCE [LARGE SCALE GENOMIC DNA]</scope>
</reference>
<feature type="non-terminal residue" evidence="1">
    <location>
        <position position="1"/>
    </location>
</feature>
<proteinExistence type="predicted"/>
<dbReference type="InterPro" id="IPR036465">
    <property type="entry name" value="vWFA_dom_sf"/>
</dbReference>
<keyword evidence="2" id="KW-1185">Reference proteome</keyword>
<dbReference type="Gene3D" id="3.40.50.410">
    <property type="entry name" value="von Willebrand factor, type A domain"/>
    <property type="match status" value="1"/>
</dbReference>
<dbReference type="SUPFAM" id="SSF53300">
    <property type="entry name" value="vWA-like"/>
    <property type="match status" value="1"/>
</dbReference>
<name>X6MD61_RETFI</name>
<evidence type="ECO:0008006" key="3">
    <source>
        <dbReference type="Google" id="ProtNLM"/>
    </source>
</evidence>
<dbReference type="PANTHER" id="PTHR22796:SF1">
    <property type="entry name" value="VWFA DOMAIN-CONTAINING PROTEIN"/>
    <property type="match status" value="1"/>
</dbReference>
<dbReference type="OrthoDB" id="166993at2759"/>
<accession>X6MD61</accession>
<gene>
    <name evidence="1" type="ORF">RFI_26406</name>
</gene>